<reference evidence="3" key="1">
    <citation type="submission" date="2024-07" db="EMBL/GenBank/DDBJ databases">
        <title>Two chromosome-level genome assemblies of Korean endemic species Abeliophyllum distichum and Forsythia ovata (Oleaceae).</title>
        <authorList>
            <person name="Jang H."/>
        </authorList>
    </citation>
    <scope>NUCLEOTIDE SEQUENCE [LARGE SCALE GENOMIC DNA]</scope>
</reference>
<evidence type="ECO:0000313" key="3">
    <source>
        <dbReference type="Proteomes" id="UP001604336"/>
    </source>
</evidence>
<feature type="region of interest" description="Disordered" evidence="1">
    <location>
        <begin position="88"/>
        <end position="128"/>
    </location>
</feature>
<organism evidence="2 3">
    <name type="scientific">Abeliophyllum distichum</name>
    <dbReference type="NCBI Taxonomy" id="126358"/>
    <lineage>
        <taxon>Eukaryota</taxon>
        <taxon>Viridiplantae</taxon>
        <taxon>Streptophyta</taxon>
        <taxon>Embryophyta</taxon>
        <taxon>Tracheophyta</taxon>
        <taxon>Spermatophyta</taxon>
        <taxon>Magnoliopsida</taxon>
        <taxon>eudicotyledons</taxon>
        <taxon>Gunneridae</taxon>
        <taxon>Pentapetalae</taxon>
        <taxon>asterids</taxon>
        <taxon>lamiids</taxon>
        <taxon>Lamiales</taxon>
        <taxon>Oleaceae</taxon>
        <taxon>Forsythieae</taxon>
        <taxon>Abeliophyllum</taxon>
    </lineage>
</organism>
<accession>A0ABD1TFJ9</accession>
<feature type="compositionally biased region" description="Polar residues" evidence="1">
    <location>
        <begin position="23"/>
        <end position="33"/>
    </location>
</feature>
<dbReference type="EMBL" id="JBFOLK010000005">
    <property type="protein sequence ID" value="KAL2511516.1"/>
    <property type="molecule type" value="Genomic_DNA"/>
</dbReference>
<dbReference type="AlphaFoldDB" id="A0ABD1TFJ9"/>
<feature type="region of interest" description="Disordered" evidence="1">
    <location>
        <begin position="21"/>
        <end position="70"/>
    </location>
</feature>
<feature type="compositionally biased region" description="Basic residues" evidence="1">
    <location>
        <begin position="118"/>
        <end position="128"/>
    </location>
</feature>
<protein>
    <submittedName>
        <fullName evidence="2">Uncharacterized protein</fullName>
    </submittedName>
</protein>
<gene>
    <name evidence="2" type="ORF">Adt_17116</name>
</gene>
<dbReference type="Proteomes" id="UP001604336">
    <property type="component" value="Unassembled WGS sequence"/>
</dbReference>
<evidence type="ECO:0000256" key="1">
    <source>
        <dbReference type="SAM" id="MobiDB-lite"/>
    </source>
</evidence>
<evidence type="ECO:0000313" key="2">
    <source>
        <dbReference type="EMBL" id="KAL2511516.1"/>
    </source>
</evidence>
<name>A0ABD1TFJ9_9LAMI</name>
<sequence>MWQAPRQRPFCVKHINTKWFIPSQKSRPASPSPENHHQPSPFYHQPPESIKAQNSKKKSTKAAISEEEETKKNKNFGSAYLIGSALPPEGSALRRQTPAGSASPSTIHPTTGNPFIINHKKKKKKSKSQARFGHCEICAQLRRFDDLRVVTQTGDVGFLGFLQGEPFYVNVFNTKWPLTWSSPYQQ</sequence>
<keyword evidence="3" id="KW-1185">Reference proteome</keyword>
<feature type="compositionally biased region" description="Polar residues" evidence="1">
    <location>
        <begin position="98"/>
        <end position="113"/>
    </location>
</feature>
<proteinExistence type="predicted"/>
<comment type="caution">
    <text evidence="2">The sequence shown here is derived from an EMBL/GenBank/DDBJ whole genome shotgun (WGS) entry which is preliminary data.</text>
</comment>